<evidence type="ECO:0000256" key="7">
    <source>
        <dbReference type="RuleBase" id="RU361187"/>
    </source>
</evidence>
<evidence type="ECO:0000313" key="9">
    <source>
        <dbReference type="EMBL" id="CAA9270057.1"/>
    </source>
</evidence>
<organism evidence="9">
    <name type="scientific">uncultured Actinomycetospora sp</name>
    <dbReference type="NCBI Taxonomy" id="1135996"/>
    <lineage>
        <taxon>Bacteria</taxon>
        <taxon>Bacillati</taxon>
        <taxon>Actinomycetota</taxon>
        <taxon>Actinomycetes</taxon>
        <taxon>Pseudonocardiales</taxon>
        <taxon>Pseudonocardiaceae</taxon>
        <taxon>Actinomycetospora</taxon>
        <taxon>environmental samples</taxon>
    </lineage>
</organism>
<dbReference type="InterPro" id="IPR023296">
    <property type="entry name" value="Glyco_hydro_beta-prop_sf"/>
</dbReference>
<feature type="region of interest" description="Disordered" evidence="8">
    <location>
        <begin position="238"/>
        <end position="288"/>
    </location>
</feature>
<evidence type="ECO:0000256" key="6">
    <source>
        <dbReference type="PIRSR" id="PIRSR606710-2"/>
    </source>
</evidence>
<keyword evidence="2" id="KW-0624">Polysaccharide degradation</keyword>
<evidence type="ECO:0000256" key="8">
    <source>
        <dbReference type="SAM" id="MobiDB-lite"/>
    </source>
</evidence>
<dbReference type="EMBL" id="CADCTH010000372">
    <property type="protein sequence ID" value="CAA9270057.1"/>
    <property type="molecule type" value="Genomic_DNA"/>
</dbReference>
<proteinExistence type="inferred from homology"/>
<evidence type="ECO:0000256" key="3">
    <source>
        <dbReference type="ARBA" id="ARBA00022801"/>
    </source>
</evidence>
<keyword evidence="2" id="KW-0858">Xylan degradation</keyword>
<evidence type="ECO:0000256" key="2">
    <source>
        <dbReference type="ARBA" id="ARBA00022651"/>
    </source>
</evidence>
<evidence type="ECO:0000256" key="4">
    <source>
        <dbReference type="ARBA" id="ARBA00023277"/>
    </source>
</evidence>
<protein>
    <submittedName>
        <fullName evidence="9">GH43_29 / GH43 / GH43_2 / GH43_3 / GH43_1 / GH117 / GH43_33</fullName>
    </submittedName>
</protein>
<keyword evidence="4" id="KW-0119">Carbohydrate metabolism</keyword>
<dbReference type="SUPFAM" id="SSF75005">
    <property type="entry name" value="Arabinanase/levansucrase/invertase"/>
    <property type="match status" value="1"/>
</dbReference>
<dbReference type="GO" id="GO:0004553">
    <property type="term" value="F:hydrolase activity, hydrolyzing O-glycosyl compounds"/>
    <property type="evidence" value="ECO:0007669"/>
    <property type="project" value="InterPro"/>
</dbReference>
<name>A0A6J4J6C4_9PSEU</name>
<keyword evidence="3 7" id="KW-0378">Hydrolase</keyword>
<dbReference type="Gene3D" id="2.115.10.20">
    <property type="entry name" value="Glycosyl hydrolase domain, family 43"/>
    <property type="match status" value="1"/>
</dbReference>
<reference evidence="9" key="1">
    <citation type="submission" date="2020-02" db="EMBL/GenBank/DDBJ databases">
        <authorList>
            <person name="Meier V. D."/>
        </authorList>
    </citation>
    <scope>NUCLEOTIDE SEQUENCE</scope>
    <source>
        <strain evidence="9">AVDCRST_MAG54</strain>
    </source>
</reference>
<evidence type="ECO:0000256" key="1">
    <source>
        <dbReference type="ARBA" id="ARBA00009865"/>
    </source>
</evidence>
<dbReference type="InterPro" id="IPR006710">
    <property type="entry name" value="Glyco_hydro_43"/>
</dbReference>
<dbReference type="Pfam" id="PF04616">
    <property type="entry name" value="Glyco_hydro_43"/>
    <property type="match status" value="1"/>
</dbReference>
<sequence>MRRDVTVQGNPIITDVHTADPTVLVHDGTAYLYTGHDEAEPGAQRFVMRDWLCFSSTDLLSWTPHGPLVRVGDFAWARDGAKASCVVERHGKFWWYLAMNHATVPGGAIGVAVADHPTGPFRDAIGAALVTNDVPDDDGRDHTNDPFVLVHDDRAYLYWGKHRCFFAPLDDAMTALAGPVTEIALPAFEEGVHVHHRDGWFYLSFGHRFPQRVAYAAAAHRRARGRWRAWSTRCRATARPTGWRSSSSAASGSASTTTARRRAGTPGAGRCASTASTTTPTDASRGST</sequence>
<feature type="site" description="Important for catalytic activity, responsible for pKa modulation of the active site Glu and correct orientation of both the proton donor and substrate" evidence="6">
    <location>
        <position position="145"/>
    </location>
</feature>
<dbReference type="InterPro" id="IPR052176">
    <property type="entry name" value="Glycosyl_Hydrlase_43_Enz"/>
</dbReference>
<keyword evidence="5 7" id="KW-0326">Glycosidase</keyword>
<feature type="compositionally biased region" description="Low complexity" evidence="8">
    <location>
        <begin position="241"/>
        <end position="288"/>
    </location>
</feature>
<dbReference type="PANTHER" id="PTHR43772:SF2">
    <property type="entry name" value="PUTATIVE (AFU_ORTHOLOGUE AFUA_2G04480)-RELATED"/>
    <property type="match status" value="1"/>
</dbReference>
<dbReference type="GO" id="GO:0045493">
    <property type="term" value="P:xylan catabolic process"/>
    <property type="evidence" value="ECO:0007669"/>
    <property type="project" value="UniProtKB-KW"/>
</dbReference>
<gene>
    <name evidence="9" type="ORF">AVDCRST_MAG54-2940</name>
</gene>
<comment type="similarity">
    <text evidence="1 7">Belongs to the glycosyl hydrolase 43 family.</text>
</comment>
<accession>A0A6J4J6C4</accession>
<evidence type="ECO:0000256" key="5">
    <source>
        <dbReference type="ARBA" id="ARBA00023295"/>
    </source>
</evidence>
<dbReference type="AlphaFoldDB" id="A0A6J4J6C4"/>
<dbReference type="PANTHER" id="PTHR43772">
    <property type="entry name" value="ENDO-1,4-BETA-XYLANASE"/>
    <property type="match status" value="1"/>
</dbReference>